<evidence type="ECO:0000313" key="2">
    <source>
        <dbReference type="Proteomes" id="UP001409585"/>
    </source>
</evidence>
<reference evidence="2" key="1">
    <citation type="journal article" date="2019" name="Int. J. Syst. Evol. Microbiol.">
        <title>The Global Catalogue of Microorganisms (GCM) 10K type strain sequencing project: providing services to taxonomists for standard genome sequencing and annotation.</title>
        <authorList>
            <consortium name="The Broad Institute Genomics Platform"/>
            <consortium name="The Broad Institute Genome Sequencing Center for Infectious Disease"/>
            <person name="Wu L."/>
            <person name="Ma J."/>
        </authorList>
    </citation>
    <scope>NUCLEOTIDE SEQUENCE [LARGE SCALE GENOMIC DNA]</scope>
    <source>
        <strain evidence="2">JCM 19134</strain>
    </source>
</reference>
<comment type="caution">
    <text evidence="1">The sequence shown here is derived from an EMBL/GenBank/DDBJ whole genome shotgun (WGS) entry which is preliminary data.</text>
</comment>
<keyword evidence="2" id="KW-1185">Reference proteome</keyword>
<dbReference type="Proteomes" id="UP001409585">
    <property type="component" value="Unassembled WGS sequence"/>
</dbReference>
<accession>A0AAV3TWL7</accession>
<evidence type="ECO:0000313" key="1">
    <source>
        <dbReference type="EMBL" id="GAA4930414.1"/>
    </source>
</evidence>
<organism evidence="1 2">
    <name type="scientific">Halioxenophilus aromaticivorans</name>
    <dbReference type="NCBI Taxonomy" id="1306992"/>
    <lineage>
        <taxon>Bacteria</taxon>
        <taxon>Pseudomonadati</taxon>
        <taxon>Pseudomonadota</taxon>
        <taxon>Gammaproteobacteria</taxon>
        <taxon>Alteromonadales</taxon>
        <taxon>Alteromonadaceae</taxon>
        <taxon>Halioxenophilus</taxon>
    </lineage>
</organism>
<dbReference type="AlphaFoldDB" id="A0AAV3TWL7"/>
<evidence type="ECO:0008006" key="3">
    <source>
        <dbReference type="Google" id="ProtNLM"/>
    </source>
</evidence>
<name>A0AAV3TWL7_9ALTE</name>
<dbReference type="RefSeq" id="WP_345415942.1">
    <property type="nucleotide sequence ID" value="NZ_AP031496.1"/>
</dbReference>
<proteinExistence type="predicted"/>
<gene>
    <name evidence="1" type="ORF">GCM10025791_02840</name>
</gene>
<dbReference type="EMBL" id="BAABLX010000003">
    <property type="protein sequence ID" value="GAA4930414.1"/>
    <property type="molecule type" value="Genomic_DNA"/>
</dbReference>
<protein>
    <recommendedName>
        <fullName evidence="3">Toxin</fullName>
    </recommendedName>
</protein>
<sequence>MKIYNWNSDKNQELILERDISFEEAIFYIENGGLLDDIVHPNKSDYPNQRVFILRIVDYVYLVPYVETEEEVFLKTIIPSRKFTKKYLGGGS</sequence>